<comment type="caution">
    <text evidence="2">The sequence shown here is derived from an EMBL/GenBank/DDBJ whole genome shotgun (WGS) entry which is preliminary data.</text>
</comment>
<proteinExistence type="predicted"/>
<dbReference type="EMBL" id="JANUGW010000029">
    <property type="protein sequence ID" value="MCS0585104.1"/>
    <property type="molecule type" value="Genomic_DNA"/>
</dbReference>
<keyword evidence="3" id="KW-1185">Reference proteome</keyword>
<name>A0ABT1ZZ04_9BURK</name>
<reference evidence="2 3" key="1">
    <citation type="submission" date="2022-08" db="EMBL/GenBank/DDBJ databases">
        <title>Reclassification of Massilia species as members of the genera Telluria, Duganella, Pseudoduganella, Mokoshia gen. nov. and Zemynaea gen. nov. using orthogonal and non-orthogonal genome-based approaches.</title>
        <authorList>
            <person name="Bowman J.P."/>
        </authorList>
    </citation>
    <scope>NUCLEOTIDE SEQUENCE [LARGE SCALE GENOMIC DNA]</scope>
    <source>
        <strain evidence="2 3">JCM 31316</strain>
    </source>
</reference>
<evidence type="ECO:0000313" key="3">
    <source>
        <dbReference type="Proteomes" id="UP001204151"/>
    </source>
</evidence>
<protein>
    <submittedName>
        <fullName evidence="2">Hemerythrin domain-containing protein</fullName>
    </submittedName>
</protein>
<accession>A0ABT1ZZ04</accession>
<evidence type="ECO:0000313" key="2">
    <source>
        <dbReference type="EMBL" id="MCS0585104.1"/>
    </source>
</evidence>
<feature type="domain" description="Hemerythrin-like" evidence="1">
    <location>
        <begin position="7"/>
        <end position="126"/>
    </location>
</feature>
<dbReference type="Proteomes" id="UP001204151">
    <property type="component" value="Unassembled WGS sequence"/>
</dbReference>
<dbReference type="PANTHER" id="PTHR35585:SF1">
    <property type="entry name" value="HHE DOMAIN PROTEIN (AFU_ORTHOLOGUE AFUA_4G00730)"/>
    <property type="match status" value="1"/>
</dbReference>
<organism evidence="2 3">
    <name type="scientific">Massilia pinisoli</name>
    <dbReference type="NCBI Taxonomy" id="1772194"/>
    <lineage>
        <taxon>Bacteria</taxon>
        <taxon>Pseudomonadati</taxon>
        <taxon>Pseudomonadota</taxon>
        <taxon>Betaproteobacteria</taxon>
        <taxon>Burkholderiales</taxon>
        <taxon>Oxalobacteraceae</taxon>
        <taxon>Telluria group</taxon>
        <taxon>Massilia</taxon>
    </lineage>
</organism>
<evidence type="ECO:0000259" key="1">
    <source>
        <dbReference type="Pfam" id="PF01814"/>
    </source>
</evidence>
<dbReference type="InterPro" id="IPR012312">
    <property type="entry name" value="Hemerythrin-like"/>
</dbReference>
<gene>
    <name evidence="2" type="ORF">NX784_26305</name>
</gene>
<dbReference type="Pfam" id="PF01814">
    <property type="entry name" value="Hemerythrin"/>
    <property type="match status" value="1"/>
</dbReference>
<dbReference type="Gene3D" id="1.20.120.520">
    <property type="entry name" value="nmb1532 protein domain like"/>
    <property type="match status" value="1"/>
</dbReference>
<dbReference type="PANTHER" id="PTHR35585">
    <property type="entry name" value="HHE DOMAIN PROTEIN (AFU_ORTHOLOGUE AFUA_4G00730)"/>
    <property type="match status" value="1"/>
</dbReference>
<sequence length="151" mass="17348">MAARQDAIALLTADHREVHDMFEQFEQLGDRARASKEKLKEKICKALIAHTTIEEEIFYPAVREQIEDGEDMVDEATVEHAAAKDLIQQLQEMEPDDELFDAKVKVLGEQIDHHVEEEEKEMFPKVKKSGLDLLALGQEMAMRKQELMDTL</sequence>